<comment type="caution">
    <text evidence="1">The sequence shown here is derived from an EMBL/GenBank/DDBJ whole genome shotgun (WGS) entry which is preliminary data.</text>
</comment>
<name>A0A834WEA3_9FABA</name>
<dbReference type="OrthoDB" id="10589746at2759"/>
<evidence type="ECO:0000313" key="1">
    <source>
        <dbReference type="EMBL" id="KAF7820085.1"/>
    </source>
</evidence>
<dbReference type="Proteomes" id="UP000634136">
    <property type="component" value="Unassembled WGS sequence"/>
</dbReference>
<dbReference type="AlphaFoldDB" id="A0A834WEA3"/>
<dbReference type="EMBL" id="JAAIUW010000008">
    <property type="protein sequence ID" value="KAF7820085.1"/>
    <property type="molecule type" value="Genomic_DNA"/>
</dbReference>
<evidence type="ECO:0000313" key="2">
    <source>
        <dbReference type="Proteomes" id="UP000634136"/>
    </source>
</evidence>
<reference evidence="1" key="1">
    <citation type="submission" date="2020-09" db="EMBL/GenBank/DDBJ databases">
        <title>Genome-Enabled Discovery of Anthraquinone Biosynthesis in Senna tora.</title>
        <authorList>
            <person name="Kang S.-H."/>
            <person name="Pandey R.P."/>
            <person name="Lee C.-M."/>
            <person name="Sim J.-S."/>
            <person name="Jeong J.-T."/>
            <person name="Choi B.-S."/>
            <person name="Jung M."/>
            <person name="Ginzburg D."/>
            <person name="Zhao K."/>
            <person name="Won S.Y."/>
            <person name="Oh T.-J."/>
            <person name="Yu Y."/>
            <person name="Kim N.-H."/>
            <person name="Lee O.R."/>
            <person name="Lee T.-H."/>
            <person name="Bashyal P."/>
            <person name="Kim T.-S."/>
            <person name="Lee W.-H."/>
            <person name="Kawkins C."/>
            <person name="Kim C.-K."/>
            <person name="Kim J.S."/>
            <person name="Ahn B.O."/>
            <person name="Rhee S.Y."/>
            <person name="Sohng J.K."/>
        </authorList>
    </citation>
    <scope>NUCLEOTIDE SEQUENCE</scope>
    <source>
        <tissue evidence="1">Leaf</tissue>
    </source>
</reference>
<proteinExistence type="predicted"/>
<keyword evidence="2" id="KW-1185">Reference proteome</keyword>
<accession>A0A834WEA3</accession>
<gene>
    <name evidence="1" type="ORF">G2W53_025540</name>
</gene>
<sequence length="68" mass="8047">MEANESEKRSTTRAEIEYKIVHLFYDCYESAVKEAHFTISFLYPTLKISLRKAYDIINNETLDLNKIK</sequence>
<organism evidence="1 2">
    <name type="scientific">Senna tora</name>
    <dbReference type="NCBI Taxonomy" id="362788"/>
    <lineage>
        <taxon>Eukaryota</taxon>
        <taxon>Viridiplantae</taxon>
        <taxon>Streptophyta</taxon>
        <taxon>Embryophyta</taxon>
        <taxon>Tracheophyta</taxon>
        <taxon>Spermatophyta</taxon>
        <taxon>Magnoliopsida</taxon>
        <taxon>eudicotyledons</taxon>
        <taxon>Gunneridae</taxon>
        <taxon>Pentapetalae</taxon>
        <taxon>rosids</taxon>
        <taxon>fabids</taxon>
        <taxon>Fabales</taxon>
        <taxon>Fabaceae</taxon>
        <taxon>Caesalpinioideae</taxon>
        <taxon>Cassia clade</taxon>
        <taxon>Senna</taxon>
    </lineage>
</organism>
<protein>
    <submittedName>
        <fullName evidence="1">Uncharacterized protein</fullName>
    </submittedName>
</protein>